<evidence type="ECO:0000259" key="3">
    <source>
        <dbReference type="Pfam" id="PF10615"/>
    </source>
</evidence>
<evidence type="ECO:0000256" key="1">
    <source>
        <dbReference type="SAM" id="MobiDB-lite"/>
    </source>
</evidence>
<dbReference type="Gene3D" id="2.30.110.10">
    <property type="entry name" value="Electron Transport, Fmn-binding Protein, Chain A"/>
    <property type="match status" value="1"/>
</dbReference>
<sequence length="341" mass="36672">MARLLLALMLGAGAAFQLPHRPARTVLRSAATDVTGTKFEEEDEKKNPQRRPGHQVKGMPEVDPETAARQQAIREHQEGCPRLTWAEEIRSIAAQPAGFACMSTLQAGDGPTGGFPSGSMVGFAIEEESGRPIFCFASMSGHTKNLVKDARCSLTVTESAFEGAADARAVFTGEVNVIKDKDEDAAARQTYLASHPGAFWANFGDFKMYRMDEILDVSFVGGFARAGGVTVDEYMEASVDPCLAFAAPVMAHMNDDHASSLKQYVEVLVGAAPVKSAEMKRLDRFGMDVRIEDEATGSKGVLRVPFPEPVTERKKIKDAIVGLSKQCAAIAAAAEEEKAEA</sequence>
<feature type="domain" description="CREG-like beta-barrel" evidence="4">
    <location>
        <begin position="97"/>
        <end position="236"/>
    </location>
</feature>
<feature type="region of interest" description="Disordered" evidence="1">
    <location>
        <begin position="34"/>
        <end position="73"/>
    </location>
</feature>
<dbReference type="EMBL" id="JBBJCI010000141">
    <property type="protein sequence ID" value="KAK7242677.1"/>
    <property type="molecule type" value="Genomic_DNA"/>
</dbReference>
<protein>
    <recommendedName>
        <fullName evidence="7">DUF2470 domain-containing protein</fullName>
    </recommendedName>
</protein>
<dbReference type="InterPro" id="IPR037119">
    <property type="entry name" value="Haem_oxidase_HugZ-like_sf"/>
</dbReference>
<feature type="chain" id="PRO_5046774030" description="DUF2470 domain-containing protein" evidence="2">
    <location>
        <begin position="16"/>
        <end position="341"/>
    </location>
</feature>
<dbReference type="Pfam" id="PF13883">
    <property type="entry name" value="CREG_beta-barrel"/>
    <property type="match status" value="1"/>
</dbReference>
<evidence type="ECO:0000256" key="2">
    <source>
        <dbReference type="SAM" id="SignalP"/>
    </source>
</evidence>
<accession>A0ABR1G3A2</accession>
<keyword evidence="2" id="KW-0732">Signal</keyword>
<proteinExistence type="predicted"/>
<dbReference type="InterPro" id="IPR012349">
    <property type="entry name" value="Split_barrel_FMN-bd"/>
</dbReference>
<dbReference type="PANTHER" id="PTHR13343:SF24">
    <property type="entry name" value="OS07G0573800 PROTEIN"/>
    <property type="match status" value="1"/>
</dbReference>
<keyword evidence="6" id="KW-1185">Reference proteome</keyword>
<dbReference type="SUPFAM" id="SSF50475">
    <property type="entry name" value="FMN-binding split barrel"/>
    <property type="match status" value="1"/>
</dbReference>
<evidence type="ECO:0000313" key="5">
    <source>
        <dbReference type="EMBL" id="KAK7242677.1"/>
    </source>
</evidence>
<comment type="caution">
    <text evidence="5">The sequence shown here is derived from an EMBL/GenBank/DDBJ whole genome shotgun (WGS) entry which is preliminary data.</text>
</comment>
<gene>
    <name evidence="5" type="ORF">SO694_00016323</name>
</gene>
<reference evidence="5 6" key="1">
    <citation type="submission" date="2024-03" db="EMBL/GenBank/DDBJ databases">
        <title>Aureococcus anophagefferens CCMP1851 and Kratosvirus quantuckense: Draft genome of a second virus-susceptible host strain in the model system.</title>
        <authorList>
            <person name="Chase E."/>
            <person name="Truchon A.R."/>
            <person name="Schepens W."/>
            <person name="Wilhelm S.W."/>
        </authorList>
    </citation>
    <scope>NUCLEOTIDE SEQUENCE [LARGE SCALE GENOMIC DNA]</scope>
    <source>
        <strain evidence="5 6">CCMP1851</strain>
    </source>
</reference>
<evidence type="ECO:0008006" key="7">
    <source>
        <dbReference type="Google" id="ProtNLM"/>
    </source>
</evidence>
<name>A0ABR1G3A2_AURAN</name>
<dbReference type="Gene3D" id="3.20.180.10">
    <property type="entry name" value="PNP-oxidase-like"/>
    <property type="match status" value="1"/>
</dbReference>
<dbReference type="PANTHER" id="PTHR13343">
    <property type="entry name" value="CREG1 PROTEIN"/>
    <property type="match status" value="1"/>
</dbReference>
<dbReference type="InterPro" id="IPR019595">
    <property type="entry name" value="DUF2470"/>
</dbReference>
<organism evidence="5 6">
    <name type="scientific">Aureococcus anophagefferens</name>
    <name type="common">Harmful bloom alga</name>
    <dbReference type="NCBI Taxonomy" id="44056"/>
    <lineage>
        <taxon>Eukaryota</taxon>
        <taxon>Sar</taxon>
        <taxon>Stramenopiles</taxon>
        <taxon>Ochrophyta</taxon>
        <taxon>Pelagophyceae</taxon>
        <taxon>Pelagomonadales</taxon>
        <taxon>Pelagomonadaceae</taxon>
        <taxon>Aureococcus</taxon>
    </lineage>
</organism>
<evidence type="ECO:0000313" key="6">
    <source>
        <dbReference type="Proteomes" id="UP001363151"/>
    </source>
</evidence>
<feature type="signal peptide" evidence="2">
    <location>
        <begin position="1"/>
        <end position="15"/>
    </location>
</feature>
<evidence type="ECO:0000259" key="4">
    <source>
        <dbReference type="Pfam" id="PF13883"/>
    </source>
</evidence>
<dbReference type="InterPro" id="IPR055343">
    <property type="entry name" value="CREG_beta-barrel"/>
</dbReference>
<dbReference type="Proteomes" id="UP001363151">
    <property type="component" value="Unassembled WGS sequence"/>
</dbReference>
<feature type="domain" description="DUF2470" evidence="3">
    <location>
        <begin position="247"/>
        <end position="322"/>
    </location>
</feature>
<dbReference type="Pfam" id="PF10615">
    <property type="entry name" value="DUF2470"/>
    <property type="match status" value="1"/>
</dbReference>